<protein>
    <submittedName>
        <fullName evidence="2">Uncharacterized protein</fullName>
    </submittedName>
</protein>
<comment type="caution">
    <text evidence="2">The sequence shown here is derived from an EMBL/GenBank/DDBJ whole genome shotgun (WGS) entry which is preliminary data.</text>
</comment>
<sequence length="129" mass="13515">KNQKEPNALAGTALAATIEEAMSPILGLTHAQHQQLLLLLGNNRTSTVLSTSISPLPVTSPSPYASSSHDSSAINPSTASNSIDSNVLALGKRSRQVSCKLLGYDYVLPLFLAQLNDQSLSPTPSTNST</sequence>
<accession>A0A9J5Y5W5</accession>
<evidence type="ECO:0000313" key="2">
    <source>
        <dbReference type="EMBL" id="KAG5595565.1"/>
    </source>
</evidence>
<feature type="compositionally biased region" description="Low complexity" evidence="1">
    <location>
        <begin position="57"/>
        <end position="77"/>
    </location>
</feature>
<feature type="non-terminal residue" evidence="2">
    <location>
        <position position="1"/>
    </location>
</feature>
<organism evidence="2 3">
    <name type="scientific">Solanum commersonii</name>
    <name type="common">Commerson's wild potato</name>
    <name type="synonym">Commerson's nightshade</name>
    <dbReference type="NCBI Taxonomy" id="4109"/>
    <lineage>
        <taxon>Eukaryota</taxon>
        <taxon>Viridiplantae</taxon>
        <taxon>Streptophyta</taxon>
        <taxon>Embryophyta</taxon>
        <taxon>Tracheophyta</taxon>
        <taxon>Spermatophyta</taxon>
        <taxon>Magnoliopsida</taxon>
        <taxon>eudicotyledons</taxon>
        <taxon>Gunneridae</taxon>
        <taxon>Pentapetalae</taxon>
        <taxon>asterids</taxon>
        <taxon>lamiids</taxon>
        <taxon>Solanales</taxon>
        <taxon>Solanaceae</taxon>
        <taxon>Solanoideae</taxon>
        <taxon>Solaneae</taxon>
        <taxon>Solanum</taxon>
    </lineage>
</organism>
<feature type="region of interest" description="Disordered" evidence="1">
    <location>
        <begin position="51"/>
        <end position="82"/>
    </location>
</feature>
<feature type="non-terminal residue" evidence="2">
    <location>
        <position position="129"/>
    </location>
</feature>
<evidence type="ECO:0000313" key="3">
    <source>
        <dbReference type="Proteomes" id="UP000824120"/>
    </source>
</evidence>
<proteinExistence type="predicted"/>
<gene>
    <name evidence="2" type="ORF">H5410_036797</name>
</gene>
<dbReference type="Proteomes" id="UP000824120">
    <property type="component" value="Chromosome 7"/>
</dbReference>
<name>A0A9J5Y5W5_SOLCO</name>
<evidence type="ECO:0000256" key="1">
    <source>
        <dbReference type="SAM" id="MobiDB-lite"/>
    </source>
</evidence>
<dbReference type="EMBL" id="JACXVP010000007">
    <property type="protein sequence ID" value="KAG5595565.1"/>
    <property type="molecule type" value="Genomic_DNA"/>
</dbReference>
<reference evidence="2 3" key="1">
    <citation type="submission" date="2020-09" db="EMBL/GenBank/DDBJ databases">
        <title>De no assembly of potato wild relative species, Solanum commersonii.</title>
        <authorList>
            <person name="Cho K."/>
        </authorList>
    </citation>
    <scope>NUCLEOTIDE SEQUENCE [LARGE SCALE GENOMIC DNA]</scope>
    <source>
        <strain evidence="2">LZ3.2</strain>
        <tissue evidence="2">Leaf</tissue>
    </source>
</reference>
<dbReference type="AlphaFoldDB" id="A0A9J5Y5W5"/>
<dbReference type="OrthoDB" id="1328467at2759"/>
<keyword evidence="3" id="KW-1185">Reference proteome</keyword>